<feature type="active site" description="Proton acceptor" evidence="9">
    <location>
        <position position="207"/>
    </location>
</feature>
<dbReference type="PIRSF" id="PIRSF016323">
    <property type="entry name" value="tRNA_m1G_mtfrase_met"/>
    <property type="match status" value="1"/>
</dbReference>
<dbReference type="InterPro" id="IPR028564">
    <property type="entry name" value="MT_TRM10-typ"/>
</dbReference>
<evidence type="ECO:0000256" key="7">
    <source>
        <dbReference type="ARBA" id="ARBA00032166"/>
    </source>
</evidence>
<keyword evidence="4" id="KW-0808">Transferase</keyword>
<dbReference type="eggNOG" id="KOG2967">
    <property type="taxonomic scope" value="Eukaryota"/>
</dbReference>
<feature type="binding site" evidence="10">
    <location>
        <position position="183"/>
    </location>
    <ligand>
        <name>S-adenosyl-L-methionine</name>
        <dbReference type="ChEBI" id="CHEBI:59789"/>
    </ligand>
</feature>
<evidence type="ECO:0000256" key="9">
    <source>
        <dbReference type="PIRSR" id="PIRSR016323-1"/>
    </source>
</evidence>
<dbReference type="InterPro" id="IPR007356">
    <property type="entry name" value="tRNA_m1G_MeTrfase_euk"/>
</dbReference>
<dbReference type="PANTHER" id="PTHR13563:SF13">
    <property type="entry name" value="TRNA METHYLTRANSFERASE 10 HOMOLOG A"/>
    <property type="match status" value="1"/>
</dbReference>
<name>A0A0W4ZDS2_PNEJ7</name>
<accession>A0A0W4ZDS2</accession>
<dbReference type="GO" id="GO:0002939">
    <property type="term" value="P:tRNA N1-guanine methylation"/>
    <property type="evidence" value="ECO:0007669"/>
    <property type="project" value="EnsemblFungi"/>
</dbReference>
<comment type="catalytic activity">
    <reaction evidence="8">
        <text>guanosine(9) in tRNA + S-adenosyl-L-methionine = N(1)-methylguanosine(9) in tRNA + S-adenosyl-L-homocysteine + H(+)</text>
        <dbReference type="Rhea" id="RHEA:43156"/>
        <dbReference type="Rhea" id="RHEA-COMP:10367"/>
        <dbReference type="Rhea" id="RHEA-COMP:10368"/>
        <dbReference type="ChEBI" id="CHEBI:15378"/>
        <dbReference type="ChEBI" id="CHEBI:57856"/>
        <dbReference type="ChEBI" id="CHEBI:59789"/>
        <dbReference type="ChEBI" id="CHEBI:73542"/>
        <dbReference type="ChEBI" id="CHEBI:74269"/>
        <dbReference type="EC" id="2.1.1.221"/>
    </reaction>
</comment>
<evidence type="ECO:0000256" key="5">
    <source>
        <dbReference type="ARBA" id="ARBA00022691"/>
    </source>
</evidence>
<feature type="binding site" evidence="10">
    <location>
        <position position="215"/>
    </location>
    <ligand>
        <name>S-adenosyl-L-methionine</name>
        <dbReference type="ChEBI" id="CHEBI:59789"/>
    </ligand>
</feature>
<evidence type="ECO:0000256" key="8">
    <source>
        <dbReference type="ARBA" id="ARBA00048434"/>
    </source>
</evidence>
<dbReference type="GO" id="GO:0005634">
    <property type="term" value="C:nucleus"/>
    <property type="evidence" value="ECO:0007669"/>
    <property type="project" value="TreeGrafter"/>
</dbReference>
<protein>
    <recommendedName>
        <fullName evidence="2">tRNA (guanine(9)-N1)-methyltransferase</fullName>
        <ecNumber evidence="1">2.1.1.221</ecNumber>
    </recommendedName>
    <alternativeName>
        <fullName evidence="7">tRNA methyltransferase 10</fullName>
    </alternativeName>
    <alternativeName>
        <fullName evidence="6">tRNA(m1G9)-methyltransferase</fullName>
    </alternativeName>
</protein>
<evidence type="ECO:0000259" key="11">
    <source>
        <dbReference type="PROSITE" id="PS51675"/>
    </source>
</evidence>
<sequence>MSDFEVKDEKSCKTFSDRISTQETKIEEPTINFSKKMMKKKLKQKKWEETKAEWRKRKKEKAKIKKIEKRKKLEEMKIPFTKLKKNQTPSNIKVIIDCEFDDKMVDKEIVSLSSQLTRCYSDNRRSSFPVQLYVTSFGGRLEERMRTILKNQHMAWQGIEFLGENYTALHERSDFKENEFIYLTADSENTINELDKNKIYIIGGIVDKNRYKNLCLNKAKSQNIWTAKLPIENYIEMASRKVLTINQVLEIMHQWIEIRDWEKAFLNVIPPRKLPQSKKANKPDQSFENLEINHLEYEDIGDLSEEAIKEINE</sequence>
<dbReference type="VEuPathDB" id="FungiDB:T551_03451"/>
<evidence type="ECO:0000256" key="10">
    <source>
        <dbReference type="PIRSR" id="PIRSR016323-2"/>
    </source>
</evidence>
<dbReference type="Proteomes" id="UP000053447">
    <property type="component" value="Unassembled WGS sequence"/>
</dbReference>
<keyword evidence="3" id="KW-0489">Methyltransferase</keyword>
<dbReference type="GO" id="GO:0052905">
    <property type="term" value="F:tRNA (guanosine(9)-N1)-methyltransferase activity"/>
    <property type="evidence" value="ECO:0007669"/>
    <property type="project" value="UniProtKB-EC"/>
</dbReference>
<evidence type="ECO:0000313" key="12">
    <source>
        <dbReference type="EMBL" id="KTW26534.1"/>
    </source>
</evidence>
<evidence type="ECO:0000256" key="1">
    <source>
        <dbReference type="ARBA" id="ARBA00012797"/>
    </source>
</evidence>
<comment type="caution">
    <text evidence="12">The sequence shown here is derived from an EMBL/GenBank/DDBJ whole genome shotgun (WGS) entry which is preliminary data.</text>
</comment>
<feature type="domain" description="SAM-dependent MTase TRM10-type" evidence="11">
    <location>
        <begin position="79"/>
        <end position="276"/>
    </location>
</feature>
<dbReference type="GeneID" id="28941969"/>
<dbReference type="PANTHER" id="PTHR13563">
    <property type="entry name" value="TRNA (GUANINE-9-) METHYLTRANSFERASE"/>
    <property type="match status" value="1"/>
</dbReference>
<evidence type="ECO:0000256" key="4">
    <source>
        <dbReference type="ARBA" id="ARBA00022679"/>
    </source>
</evidence>
<dbReference type="Gene3D" id="3.40.1280.30">
    <property type="match status" value="1"/>
</dbReference>
<evidence type="ECO:0000256" key="6">
    <source>
        <dbReference type="ARBA" id="ARBA00031792"/>
    </source>
</evidence>
<dbReference type="FunFam" id="3.40.1280.30:FF:000001">
    <property type="entry name" value="tRNA methyltransferase 10 homolog A"/>
    <property type="match status" value="1"/>
</dbReference>
<dbReference type="AlphaFoldDB" id="A0A0W4ZDS2"/>
<feature type="binding site" evidence="10">
    <location>
        <position position="229"/>
    </location>
    <ligand>
        <name>S-adenosyl-L-methionine</name>
        <dbReference type="ChEBI" id="CHEBI:59789"/>
    </ligand>
</feature>
<evidence type="ECO:0000256" key="3">
    <source>
        <dbReference type="ARBA" id="ARBA00022603"/>
    </source>
</evidence>
<dbReference type="InterPro" id="IPR038459">
    <property type="entry name" value="MT_TRM10-typ_sf"/>
</dbReference>
<reference evidence="13" key="1">
    <citation type="journal article" date="2016" name="Nat. Commun.">
        <title>Genome analysis of three Pneumocystis species reveals adaptation mechanisms to life exclusively in mammalian hosts.</title>
        <authorList>
            <person name="Ma L."/>
            <person name="Chen Z."/>
            <person name="Huang D.W."/>
            <person name="Kutty G."/>
            <person name="Ishihara M."/>
            <person name="Wang H."/>
            <person name="Abouelleil A."/>
            <person name="Bishop L."/>
            <person name="Davey E."/>
            <person name="Deng R."/>
            <person name="Deng X."/>
            <person name="Fan L."/>
            <person name="Fantoni G."/>
            <person name="Fitzgerald M."/>
            <person name="Gogineni E."/>
            <person name="Goldberg J.M."/>
            <person name="Handley G."/>
            <person name="Hu X."/>
            <person name="Huber C."/>
            <person name="Jiao X."/>
            <person name="Jones K."/>
            <person name="Levin J.Z."/>
            <person name="Liu Y."/>
            <person name="Macdonald P."/>
            <person name="Melnikov A."/>
            <person name="Raley C."/>
            <person name="Sassi M."/>
            <person name="Sherman B.T."/>
            <person name="Song X."/>
            <person name="Sykes S."/>
            <person name="Tran B."/>
            <person name="Walsh L."/>
            <person name="Xia Y."/>
            <person name="Yang J."/>
            <person name="Young S."/>
            <person name="Zeng Q."/>
            <person name="Zheng X."/>
            <person name="Stephens R."/>
            <person name="Nusbaum C."/>
            <person name="Birren B.W."/>
            <person name="Azadi P."/>
            <person name="Lempicki R.A."/>
            <person name="Cuomo C.A."/>
            <person name="Kovacs J.A."/>
        </authorList>
    </citation>
    <scope>NUCLEOTIDE SEQUENCE [LARGE SCALE GENOMIC DNA]</scope>
    <source>
        <strain evidence="13">RU7</strain>
    </source>
</reference>
<proteinExistence type="predicted"/>
<dbReference type="EMBL" id="LFWA01000017">
    <property type="protein sequence ID" value="KTW26534.1"/>
    <property type="molecule type" value="Genomic_DNA"/>
</dbReference>
<dbReference type="RefSeq" id="XP_018228063.1">
    <property type="nucleotide sequence ID" value="XM_018375714.1"/>
</dbReference>
<dbReference type="STRING" id="1408657.A0A0W4ZDS2"/>
<evidence type="ECO:0000256" key="2">
    <source>
        <dbReference type="ARBA" id="ARBA00020451"/>
    </source>
</evidence>
<dbReference type="CDD" id="cd18089">
    <property type="entry name" value="SPOUT_Trm10-like"/>
    <property type="match status" value="1"/>
</dbReference>
<dbReference type="GO" id="GO:0000049">
    <property type="term" value="F:tRNA binding"/>
    <property type="evidence" value="ECO:0007669"/>
    <property type="project" value="TreeGrafter"/>
</dbReference>
<feature type="binding site" evidence="10">
    <location>
        <position position="203"/>
    </location>
    <ligand>
        <name>S-adenosyl-L-methionine</name>
        <dbReference type="ChEBI" id="CHEBI:59789"/>
    </ligand>
</feature>
<dbReference type="PROSITE" id="PS51675">
    <property type="entry name" value="SAM_MT_TRM10"/>
    <property type="match status" value="1"/>
</dbReference>
<evidence type="ECO:0000313" key="13">
    <source>
        <dbReference type="Proteomes" id="UP000053447"/>
    </source>
</evidence>
<keyword evidence="5" id="KW-0949">S-adenosyl-L-methionine</keyword>
<gene>
    <name evidence="12" type="ORF">T551_03451</name>
</gene>
<keyword evidence="13" id="KW-1185">Reference proteome</keyword>
<dbReference type="OrthoDB" id="278300at2759"/>
<dbReference type="InterPro" id="IPR016653">
    <property type="entry name" value="TRM10/TRM10A"/>
</dbReference>
<dbReference type="EC" id="2.1.1.221" evidence="1"/>
<organism evidence="12 13">
    <name type="scientific">Pneumocystis jirovecii (strain RU7)</name>
    <name type="common">Human pneumocystis pneumonia agent</name>
    <dbReference type="NCBI Taxonomy" id="1408657"/>
    <lineage>
        <taxon>Eukaryota</taxon>
        <taxon>Fungi</taxon>
        <taxon>Dikarya</taxon>
        <taxon>Ascomycota</taxon>
        <taxon>Taphrinomycotina</taxon>
        <taxon>Pneumocystomycetes</taxon>
        <taxon>Pneumocystaceae</taxon>
        <taxon>Pneumocystis</taxon>
    </lineage>
</organism>